<name>A0A921JCK6_9STAP</name>
<dbReference type="GO" id="GO:0016020">
    <property type="term" value="C:membrane"/>
    <property type="evidence" value="ECO:0007669"/>
    <property type="project" value="UniProtKB-SubCell"/>
</dbReference>
<feature type="transmembrane region" description="Helical" evidence="5">
    <location>
        <begin position="150"/>
        <end position="169"/>
    </location>
</feature>
<evidence type="ECO:0000313" key="7">
    <source>
        <dbReference type="EMBL" id="HJE20637.1"/>
    </source>
</evidence>
<dbReference type="Pfam" id="PF12698">
    <property type="entry name" value="ABC2_membrane_3"/>
    <property type="match status" value="1"/>
</dbReference>
<comment type="caution">
    <text evidence="7">The sequence shown here is derived from an EMBL/GenBank/DDBJ whole genome shotgun (WGS) entry which is preliminary data.</text>
</comment>
<dbReference type="PANTHER" id="PTHR43027">
    <property type="entry name" value="DOXORUBICIN RESISTANCE ABC TRANSPORTER PERMEASE PROTEIN DRRC-RELATED"/>
    <property type="match status" value="1"/>
</dbReference>
<dbReference type="GO" id="GO:0140359">
    <property type="term" value="F:ABC-type transporter activity"/>
    <property type="evidence" value="ECO:0007669"/>
    <property type="project" value="InterPro"/>
</dbReference>
<protein>
    <submittedName>
        <fullName evidence="7">ABC transporter permease</fullName>
    </submittedName>
</protein>
<feature type="domain" description="ABC-2 type transporter transmembrane" evidence="6">
    <location>
        <begin position="19"/>
        <end position="340"/>
    </location>
</feature>
<sequence length="351" mass="39547">MELFRLAIFTIKINARDFGFWFWMLVYPLLLATMFIVTTQNIIGSNSLDDIHIGVEDENIYHLILNEIDILDVEIYSKDEATVALENEEITAFIESNGDMIVASSGLNETIVSSIVNNIHQIIESDVGFQHYDLEQSYVETQDYSSQPEIVMFFSLLGMISFYSMFAVMEFMTKMQPNLSEQGARFYASPVSKSQMIISNVMASVLMGLFTNGALIIFLMIVYQGELFDQMWMTLLLILAGNIAGAGLGLLLGVLPIRNEGFKTTIAIIATLFLSFSGGLGGPFLREMVIENFPLLHQYNPIGQLTDTMYQINFMLNFDNYLSTIILLIAVFAISVIIVFFILRGQQYDSL</sequence>
<reference evidence="7" key="1">
    <citation type="journal article" date="2021" name="PeerJ">
        <title>Extensive microbial diversity within the chicken gut microbiome revealed by metagenomics and culture.</title>
        <authorList>
            <person name="Gilroy R."/>
            <person name="Ravi A."/>
            <person name="Getino M."/>
            <person name="Pursley I."/>
            <person name="Horton D.L."/>
            <person name="Alikhan N.F."/>
            <person name="Baker D."/>
            <person name="Gharbi K."/>
            <person name="Hall N."/>
            <person name="Watson M."/>
            <person name="Adriaenssens E.M."/>
            <person name="Foster-Nyarko E."/>
            <person name="Jarju S."/>
            <person name="Secka A."/>
            <person name="Antonio M."/>
            <person name="Oren A."/>
            <person name="Chaudhuri R.R."/>
            <person name="La Ragione R."/>
            <person name="Hildebrand F."/>
            <person name="Pallen M.J."/>
        </authorList>
    </citation>
    <scope>NUCLEOTIDE SEQUENCE</scope>
    <source>
        <strain evidence="7">6019</strain>
    </source>
</reference>
<organism evidence="7 8">
    <name type="scientific">Aliicoccus persicus</name>
    <dbReference type="NCBI Taxonomy" id="930138"/>
    <lineage>
        <taxon>Bacteria</taxon>
        <taxon>Bacillati</taxon>
        <taxon>Bacillota</taxon>
        <taxon>Bacilli</taxon>
        <taxon>Bacillales</taxon>
        <taxon>Staphylococcaceae</taxon>
        <taxon>Aliicoccus</taxon>
    </lineage>
</organism>
<proteinExistence type="predicted"/>
<evidence type="ECO:0000256" key="1">
    <source>
        <dbReference type="ARBA" id="ARBA00004141"/>
    </source>
</evidence>
<evidence type="ECO:0000259" key="6">
    <source>
        <dbReference type="Pfam" id="PF12698"/>
    </source>
</evidence>
<feature type="transmembrane region" description="Helical" evidence="5">
    <location>
        <begin position="201"/>
        <end position="225"/>
    </location>
</feature>
<keyword evidence="4 5" id="KW-0472">Membrane</keyword>
<reference evidence="7" key="2">
    <citation type="submission" date="2021-09" db="EMBL/GenBank/DDBJ databases">
        <authorList>
            <person name="Gilroy R."/>
        </authorList>
    </citation>
    <scope>NUCLEOTIDE SEQUENCE</scope>
    <source>
        <strain evidence="7">6019</strain>
    </source>
</reference>
<accession>A0A921JCK6</accession>
<feature type="transmembrane region" description="Helical" evidence="5">
    <location>
        <begin position="266"/>
        <end position="285"/>
    </location>
</feature>
<keyword evidence="3 5" id="KW-1133">Transmembrane helix</keyword>
<dbReference type="EMBL" id="DYYI01000112">
    <property type="protein sequence ID" value="HJE20637.1"/>
    <property type="molecule type" value="Genomic_DNA"/>
</dbReference>
<evidence type="ECO:0000256" key="4">
    <source>
        <dbReference type="ARBA" id="ARBA00023136"/>
    </source>
</evidence>
<dbReference type="PANTHER" id="PTHR43027:SF1">
    <property type="entry name" value="DOXORUBICIN RESISTANCE ABC TRANSPORTER PERMEASE PROTEIN DRRC-RELATED"/>
    <property type="match status" value="1"/>
</dbReference>
<evidence type="ECO:0000256" key="5">
    <source>
        <dbReference type="SAM" id="Phobius"/>
    </source>
</evidence>
<dbReference type="InterPro" id="IPR013525">
    <property type="entry name" value="ABC2_TM"/>
</dbReference>
<evidence type="ECO:0000256" key="3">
    <source>
        <dbReference type="ARBA" id="ARBA00022989"/>
    </source>
</evidence>
<keyword evidence="2 5" id="KW-0812">Transmembrane</keyword>
<feature type="transmembrane region" description="Helical" evidence="5">
    <location>
        <begin position="20"/>
        <end position="43"/>
    </location>
</feature>
<feature type="transmembrane region" description="Helical" evidence="5">
    <location>
        <begin position="231"/>
        <end position="254"/>
    </location>
</feature>
<dbReference type="AlphaFoldDB" id="A0A921JCK6"/>
<comment type="subcellular location">
    <subcellularLocation>
        <location evidence="1">Membrane</location>
        <topology evidence="1">Multi-pass membrane protein</topology>
    </subcellularLocation>
</comment>
<evidence type="ECO:0000256" key="2">
    <source>
        <dbReference type="ARBA" id="ARBA00022692"/>
    </source>
</evidence>
<dbReference type="Proteomes" id="UP000763505">
    <property type="component" value="Unassembled WGS sequence"/>
</dbReference>
<dbReference type="InterPro" id="IPR052902">
    <property type="entry name" value="ABC-2_transporter"/>
</dbReference>
<feature type="transmembrane region" description="Helical" evidence="5">
    <location>
        <begin position="321"/>
        <end position="343"/>
    </location>
</feature>
<gene>
    <name evidence="7" type="ORF">K8V35_09810</name>
</gene>
<evidence type="ECO:0000313" key="8">
    <source>
        <dbReference type="Proteomes" id="UP000763505"/>
    </source>
</evidence>